<name>A0A645DGJ5_9ZZZZ</name>
<reference evidence="1" key="1">
    <citation type="submission" date="2019-08" db="EMBL/GenBank/DDBJ databases">
        <authorList>
            <person name="Kucharzyk K."/>
            <person name="Murdoch R.W."/>
            <person name="Higgins S."/>
            <person name="Loffler F."/>
        </authorList>
    </citation>
    <scope>NUCLEOTIDE SEQUENCE</scope>
</reference>
<sequence>MGSPATLNDAMLNVPEFESVVSSDAYVITEHPKHKTIANNNPMTLFIKIPFFTTNIYYALSLQNKLGLECQVLSHDQESLSLTFFQKPDADQ</sequence>
<dbReference type="EMBL" id="VSSQ01035662">
    <property type="protein sequence ID" value="MPM87943.1"/>
    <property type="molecule type" value="Genomic_DNA"/>
</dbReference>
<dbReference type="AlphaFoldDB" id="A0A645DGJ5"/>
<organism evidence="1">
    <name type="scientific">bioreactor metagenome</name>
    <dbReference type="NCBI Taxonomy" id="1076179"/>
    <lineage>
        <taxon>unclassified sequences</taxon>
        <taxon>metagenomes</taxon>
        <taxon>ecological metagenomes</taxon>
    </lineage>
</organism>
<proteinExistence type="predicted"/>
<gene>
    <name evidence="1" type="ORF">SDC9_135044</name>
</gene>
<protein>
    <submittedName>
        <fullName evidence="1">Uncharacterized protein</fullName>
    </submittedName>
</protein>
<accession>A0A645DGJ5</accession>
<comment type="caution">
    <text evidence="1">The sequence shown here is derived from an EMBL/GenBank/DDBJ whole genome shotgun (WGS) entry which is preliminary data.</text>
</comment>
<evidence type="ECO:0000313" key="1">
    <source>
        <dbReference type="EMBL" id="MPM87943.1"/>
    </source>
</evidence>